<keyword evidence="3" id="KW-0378">Hydrolase</keyword>
<dbReference type="Pfam" id="PF14310">
    <property type="entry name" value="Fn3-like"/>
    <property type="match status" value="1"/>
</dbReference>
<dbReference type="PANTHER" id="PTHR42721">
    <property type="entry name" value="SUGAR HYDROLASE-RELATED"/>
    <property type="match status" value="1"/>
</dbReference>
<evidence type="ECO:0000259" key="4">
    <source>
        <dbReference type="PROSITE" id="PS51820"/>
    </source>
</evidence>
<dbReference type="PRINTS" id="PR00133">
    <property type="entry name" value="GLHYDRLASE3"/>
</dbReference>
<organism evidence="5 6">
    <name type="scientific">Pontiella desulfatans</name>
    <dbReference type="NCBI Taxonomy" id="2750659"/>
    <lineage>
        <taxon>Bacteria</taxon>
        <taxon>Pseudomonadati</taxon>
        <taxon>Kiritimatiellota</taxon>
        <taxon>Kiritimatiellia</taxon>
        <taxon>Kiritimatiellales</taxon>
        <taxon>Pontiellaceae</taxon>
        <taxon>Pontiella</taxon>
    </lineage>
</organism>
<dbReference type="InterPro" id="IPR036881">
    <property type="entry name" value="Glyco_hydro_3_C_sf"/>
</dbReference>
<feature type="domain" description="PA14" evidence="4">
    <location>
        <begin position="448"/>
        <end position="587"/>
    </location>
</feature>
<dbReference type="SUPFAM" id="SSF56988">
    <property type="entry name" value="Anthrax protective antigen"/>
    <property type="match status" value="1"/>
</dbReference>
<dbReference type="GO" id="GO:0045493">
    <property type="term" value="P:xylan catabolic process"/>
    <property type="evidence" value="ECO:0007669"/>
    <property type="project" value="InterPro"/>
</dbReference>
<dbReference type="InterPro" id="IPR036962">
    <property type="entry name" value="Glyco_hydro_3_N_sf"/>
</dbReference>
<dbReference type="InterPro" id="IPR011658">
    <property type="entry name" value="PA14_dom"/>
</dbReference>
<dbReference type="GO" id="GO:0031222">
    <property type="term" value="P:arabinan catabolic process"/>
    <property type="evidence" value="ECO:0007669"/>
    <property type="project" value="TreeGrafter"/>
</dbReference>
<evidence type="ECO:0000313" key="5">
    <source>
        <dbReference type="EMBL" id="VGO15124.1"/>
    </source>
</evidence>
<dbReference type="InterPro" id="IPR037524">
    <property type="entry name" value="PA14/GLEYA"/>
</dbReference>
<dbReference type="PANTHER" id="PTHR42721:SF3">
    <property type="entry name" value="BETA-D-XYLOSIDASE 5-RELATED"/>
    <property type="match status" value="1"/>
</dbReference>
<reference evidence="5 6" key="1">
    <citation type="submission" date="2019-04" db="EMBL/GenBank/DDBJ databases">
        <authorList>
            <person name="Van Vliet M D."/>
        </authorList>
    </citation>
    <scope>NUCLEOTIDE SEQUENCE [LARGE SCALE GENOMIC DNA]</scope>
    <source>
        <strain evidence="5 6">F1</strain>
    </source>
</reference>
<dbReference type="Gene3D" id="2.60.40.10">
    <property type="entry name" value="Immunoglobulins"/>
    <property type="match status" value="1"/>
</dbReference>
<dbReference type="SUPFAM" id="SSF52279">
    <property type="entry name" value="Beta-D-glucan exohydrolase, C-terminal domain"/>
    <property type="match status" value="1"/>
</dbReference>
<dbReference type="InterPro" id="IPR044993">
    <property type="entry name" value="BXL"/>
</dbReference>
<dbReference type="InterPro" id="IPR013783">
    <property type="entry name" value="Ig-like_fold"/>
</dbReference>
<keyword evidence="6" id="KW-1185">Reference proteome</keyword>
<dbReference type="GO" id="GO:0046556">
    <property type="term" value="F:alpha-L-arabinofuranosidase activity"/>
    <property type="evidence" value="ECO:0007669"/>
    <property type="project" value="TreeGrafter"/>
</dbReference>
<dbReference type="EMBL" id="CAAHFG010000002">
    <property type="protein sequence ID" value="VGO15124.1"/>
    <property type="molecule type" value="Genomic_DNA"/>
</dbReference>
<dbReference type="InterPro" id="IPR002772">
    <property type="entry name" value="Glyco_hydro_3_C"/>
</dbReference>
<dbReference type="SUPFAM" id="SSF51445">
    <property type="entry name" value="(Trans)glycosidases"/>
    <property type="match status" value="1"/>
</dbReference>
<dbReference type="Pfam" id="PF07691">
    <property type="entry name" value="PA14"/>
    <property type="match status" value="1"/>
</dbReference>
<sequence>MNLTKIQIWKDPSQSVEQRAVDLVSRLSLDEKPGMLMMQSPAIDRLGIPAYDWWGEALHGVARNGIATVFPQAIGMAATWNPILIERIADTISTEARAKHHQAARENGGATERYQGLTLWSPNVNLFRDPRWGRGQECYGEDVCLTSRLGTAFVRGIQGNDDRYLKAVATPKHFAVHSGPEGGRFSFDSVVSDRDMWEEELSVFEFVVRDSNPAGMMTAYNAINGTACCANRWLMTDLLRDEWGFDGAIVGDVDNVANLADHMKVAADHAEGSALAILAGQDLCSGWAFEHLGEAVEQGLISENDLDEALVRNLSVRFRLGQFDPPETVAYSSIPASEVATPANDQLALEAARQSTVLMKNDGVLPLDPSTLNKVVVLGPTADSRAALLGNYFGVPDQPVNLLEGLRKKFEPAGVEVCHYRAVPLVKGLEKSGQSFESASCVFADEEGVQPGLVAEVFDNPDFDGEPAQTQCGLELFWNIYQPIPPIPADDASIRWKGCITPIASGEYTFSIERIGGFRLTVGDEVLLDELYVNDAGERRARTVSTELVAGQTVPVLIEYRQTCGEGLVSMWWQTPLDPEDSLPAALDSAKDADHIILCLGLTPEVEGEEMPVNFEGFAAGDRTTIQLPASQRELLDEVSKLGKPFTVVLTTGSAVAFDTDSPDAILCAWYYGQRGGDAVAEILTGKVNPSGRLPVTFYRSDDDLPSFEDYSMDGRTYKYFQGDPLFAFGHGLSYTNFEYGEPHLLTDKPVAGDEVILVVPVTNAGSRDGAEVVQVYAGNPQADSGRPLRQLIGFSRQVIPAGKTVEVNVPLDTRILRRRDESSEGFVFDAPTWLLEVGAASDDRRVSCEVSLSTD</sequence>
<dbReference type="RefSeq" id="WP_168442383.1">
    <property type="nucleotide sequence ID" value="NZ_CAAHFG010000002.1"/>
</dbReference>
<dbReference type="SMART" id="SM01217">
    <property type="entry name" value="Fn3_like"/>
    <property type="match status" value="1"/>
</dbReference>
<evidence type="ECO:0000256" key="2">
    <source>
        <dbReference type="ARBA" id="ARBA00022729"/>
    </source>
</evidence>
<name>A0A6C2U6S3_PONDE</name>
<dbReference type="Gene3D" id="3.40.50.1700">
    <property type="entry name" value="Glycoside hydrolase family 3 C-terminal domain"/>
    <property type="match status" value="2"/>
</dbReference>
<dbReference type="SMART" id="SM00758">
    <property type="entry name" value="PA14"/>
    <property type="match status" value="1"/>
</dbReference>
<dbReference type="AlphaFoldDB" id="A0A6C2U6S3"/>
<dbReference type="Proteomes" id="UP000366872">
    <property type="component" value="Unassembled WGS sequence"/>
</dbReference>
<keyword evidence="2" id="KW-0732">Signal</keyword>
<dbReference type="InterPro" id="IPR026891">
    <property type="entry name" value="Fn3-like"/>
</dbReference>
<dbReference type="Pfam" id="PF00933">
    <property type="entry name" value="Glyco_hydro_3"/>
    <property type="match status" value="1"/>
</dbReference>
<evidence type="ECO:0000256" key="1">
    <source>
        <dbReference type="ARBA" id="ARBA00005336"/>
    </source>
</evidence>
<dbReference type="InterPro" id="IPR017853">
    <property type="entry name" value="GH"/>
</dbReference>
<dbReference type="PROSITE" id="PS51820">
    <property type="entry name" value="PA14"/>
    <property type="match status" value="1"/>
</dbReference>
<gene>
    <name evidence="5" type="primary">xyl3A_1</name>
    <name evidence="5" type="ORF">PDESU_03705</name>
</gene>
<accession>A0A6C2U6S3</accession>
<dbReference type="GO" id="GO:0009044">
    <property type="term" value="F:xylan 1,4-beta-xylosidase activity"/>
    <property type="evidence" value="ECO:0007669"/>
    <property type="project" value="InterPro"/>
</dbReference>
<dbReference type="Pfam" id="PF01915">
    <property type="entry name" value="Glyco_hydro_3_C"/>
    <property type="match status" value="1"/>
</dbReference>
<evidence type="ECO:0000256" key="3">
    <source>
        <dbReference type="ARBA" id="ARBA00022801"/>
    </source>
</evidence>
<dbReference type="Gene3D" id="3.20.20.300">
    <property type="entry name" value="Glycoside hydrolase, family 3, N-terminal domain"/>
    <property type="match status" value="1"/>
</dbReference>
<proteinExistence type="inferred from homology"/>
<protein>
    <submittedName>
        <fullName evidence="5">Xylan 1,4-beta-xylosidase</fullName>
    </submittedName>
</protein>
<comment type="similarity">
    <text evidence="1">Belongs to the glycosyl hydrolase 3 family.</text>
</comment>
<evidence type="ECO:0000313" key="6">
    <source>
        <dbReference type="Proteomes" id="UP000366872"/>
    </source>
</evidence>
<dbReference type="InterPro" id="IPR001764">
    <property type="entry name" value="Glyco_hydro_3_N"/>
</dbReference>